<evidence type="ECO:0000259" key="4">
    <source>
        <dbReference type="PROSITE" id="PS50042"/>
    </source>
</evidence>
<evidence type="ECO:0000256" key="3">
    <source>
        <dbReference type="SAM" id="MobiDB-lite"/>
    </source>
</evidence>
<dbReference type="Pfam" id="PF10335">
    <property type="entry name" value="DUF294_C"/>
    <property type="match status" value="1"/>
</dbReference>
<dbReference type="InterPro" id="IPR018490">
    <property type="entry name" value="cNMP-bd_dom_sf"/>
</dbReference>
<evidence type="ECO:0000256" key="2">
    <source>
        <dbReference type="PROSITE-ProRule" id="PRU00703"/>
    </source>
</evidence>
<dbReference type="Gene3D" id="2.60.120.10">
    <property type="entry name" value="Jelly Rolls"/>
    <property type="match status" value="1"/>
</dbReference>
<dbReference type="Gene3D" id="3.10.580.10">
    <property type="entry name" value="CBS-domain"/>
    <property type="match status" value="1"/>
</dbReference>
<feature type="domain" description="CBS" evidence="5">
    <location>
        <begin position="248"/>
        <end position="304"/>
    </location>
</feature>
<dbReference type="PROSITE" id="PS51371">
    <property type="entry name" value="CBS"/>
    <property type="match status" value="2"/>
</dbReference>
<dbReference type="InterPro" id="IPR018821">
    <property type="entry name" value="DUF294_put_nucleoTrafse_sb-bd"/>
</dbReference>
<proteinExistence type="predicted"/>
<dbReference type="RefSeq" id="WP_090726456.1">
    <property type="nucleotide sequence ID" value="NZ_FOOU01000004.1"/>
</dbReference>
<organism evidence="6 7">
    <name type="scientific">Neptunomonas qingdaonensis</name>
    <dbReference type="NCBI Taxonomy" id="1045558"/>
    <lineage>
        <taxon>Bacteria</taxon>
        <taxon>Pseudomonadati</taxon>
        <taxon>Pseudomonadota</taxon>
        <taxon>Gammaproteobacteria</taxon>
        <taxon>Oceanospirillales</taxon>
        <taxon>Oceanospirillaceae</taxon>
        <taxon>Neptunomonas</taxon>
    </lineage>
</organism>
<dbReference type="InterPro" id="IPR051257">
    <property type="entry name" value="Diverse_CBS-Domain"/>
</dbReference>
<name>A0A1I2Q7I8_9GAMM</name>
<dbReference type="PANTHER" id="PTHR43080">
    <property type="entry name" value="CBS DOMAIN-CONTAINING PROTEIN CBSX3, MITOCHONDRIAL"/>
    <property type="match status" value="1"/>
</dbReference>
<dbReference type="InterPro" id="IPR000644">
    <property type="entry name" value="CBS_dom"/>
</dbReference>
<dbReference type="OrthoDB" id="9808528at2"/>
<dbReference type="SMART" id="SM00116">
    <property type="entry name" value="CBS"/>
    <property type="match status" value="2"/>
</dbReference>
<feature type="compositionally biased region" description="Low complexity" evidence="3">
    <location>
        <begin position="197"/>
        <end position="210"/>
    </location>
</feature>
<accession>A0A1I2Q7I8</accession>
<dbReference type="InterPro" id="IPR014710">
    <property type="entry name" value="RmlC-like_jellyroll"/>
</dbReference>
<feature type="region of interest" description="Disordered" evidence="3">
    <location>
        <begin position="197"/>
        <end position="217"/>
    </location>
</feature>
<evidence type="ECO:0000313" key="7">
    <source>
        <dbReference type="Proteomes" id="UP000198623"/>
    </source>
</evidence>
<dbReference type="InterPro" id="IPR046342">
    <property type="entry name" value="CBS_dom_sf"/>
</dbReference>
<dbReference type="InterPro" id="IPR000595">
    <property type="entry name" value="cNMP-bd_dom"/>
</dbReference>
<dbReference type="CDD" id="cd00038">
    <property type="entry name" value="CAP_ED"/>
    <property type="match status" value="1"/>
</dbReference>
<dbReference type="PROSITE" id="PS50042">
    <property type="entry name" value="CNMP_BINDING_3"/>
    <property type="match status" value="1"/>
</dbReference>
<dbReference type="InterPro" id="IPR005105">
    <property type="entry name" value="GlnD_Uridyltrans_N"/>
</dbReference>
<keyword evidence="7" id="KW-1185">Reference proteome</keyword>
<dbReference type="CDD" id="cd04587">
    <property type="entry name" value="CBS_pair_CAP-ED_NT_Pol-beta-like_DUF294_assoc"/>
    <property type="match status" value="1"/>
</dbReference>
<dbReference type="Pfam" id="PF00571">
    <property type="entry name" value="CBS"/>
    <property type="match status" value="2"/>
</dbReference>
<dbReference type="SUPFAM" id="SSF51206">
    <property type="entry name" value="cAMP-binding domain-like"/>
    <property type="match status" value="1"/>
</dbReference>
<dbReference type="GO" id="GO:0008773">
    <property type="term" value="F:[protein-PII] uridylyltransferase activity"/>
    <property type="evidence" value="ECO:0007669"/>
    <property type="project" value="InterPro"/>
</dbReference>
<sequence>MEAEHIEVAGFLNQFQPFSGLPQETLNSIAQQVEIAYYRADSNIFNFGDEVHDLCMIRSGSVEIYRRNGDLYNRLSAGGLFGQMGLLMNNLIRLPVKALEDSLIYFIPESVFIRLCDEFEAFAYFVEMDDHSNLQHAASDKNANSLMVSKATMLISREPVSILNTATIRQAAEKMTEEGVSSLLIVNAASPALSTTLSSPLSSPLSSMTAESQEGEEQQMVGIITDRDLRTRVVSTGYPLDATIDQVMSTDLVTLDVDAYAFEAMLSMLRYNLHHLPILDKGRPVGVIAISDIVRYESQSSLYMVGTVFRQNSVEELKLISEEISSCFVRLVNEDANSHMIGSAMSVIGRSVKQRLLELAEEHLGPPPLPYCFLALGSMARDEQLIITDQDNALILDNQYDPQLHAEYFEALAHFVCDGLAACGFSYCSGGIMATNPRWRKTRHEWEACFADWIDNPLPEALLNCSIFFDLEGVWGQTHWAEQLNIFVAQKASHEPRFLASLARNALSRTPPLGFFKNFVMEQDGQHRKSINLKRRGTAPLADLIRVHALAVGSRARNSFERLDDIIKSKILPEGRISDLKDALEFISMVRIRHQAIDIEAGRTADNNIEPEHLSEFERRNLKDAFQVLSNSQRFLKFRYPY</sequence>
<dbReference type="EMBL" id="FOOU01000004">
    <property type="protein sequence ID" value="SFG21601.1"/>
    <property type="molecule type" value="Genomic_DNA"/>
</dbReference>
<dbReference type="Proteomes" id="UP000198623">
    <property type="component" value="Unassembled WGS sequence"/>
</dbReference>
<evidence type="ECO:0000313" key="6">
    <source>
        <dbReference type="EMBL" id="SFG21601.1"/>
    </source>
</evidence>
<reference evidence="7" key="1">
    <citation type="submission" date="2016-10" db="EMBL/GenBank/DDBJ databases">
        <authorList>
            <person name="Varghese N."/>
            <person name="Submissions S."/>
        </authorList>
    </citation>
    <scope>NUCLEOTIDE SEQUENCE [LARGE SCALE GENOMIC DNA]</scope>
    <source>
        <strain evidence="7">CGMCC 1.10971</strain>
    </source>
</reference>
<protein>
    <submittedName>
        <fullName evidence="6">CBS domain-containing protein</fullName>
    </submittedName>
</protein>
<keyword evidence="1 2" id="KW-0129">CBS domain</keyword>
<feature type="domain" description="Cyclic nucleotide-binding" evidence="4">
    <location>
        <begin position="17"/>
        <end position="115"/>
    </location>
</feature>
<dbReference type="SUPFAM" id="SSF54631">
    <property type="entry name" value="CBS-domain pair"/>
    <property type="match status" value="1"/>
</dbReference>
<dbReference type="Pfam" id="PF00027">
    <property type="entry name" value="cNMP_binding"/>
    <property type="match status" value="1"/>
</dbReference>
<dbReference type="SMART" id="SM00100">
    <property type="entry name" value="cNMP"/>
    <property type="match status" value="1"/>
</dbReference>
<dbReference type="STRING" id="1045558.SAMN05216175_104155"/>
<gene>
    <name evidence="6" type="ORF">SAMN05216175_104155</name>
</gene>
<evidence type="ECO:0000259" key="5">
    <source>
        <dbReference type="PROSITE" id="PS51371"/>
    </source>
</evidence>
<evidence type="ECO:0000256" key="1">
    <source>
        <dbReference type="ARBA" id="ARBA00023122"/>
    </source>
</evidence>
<dbReference type="Pfam" id="PF03445">
    <property type="entry name" value="DUF294"/>
    <property type="match status" value="1"/>
</dbReference>
<feature type="domain" description="CBS" evidence="5">
    <location>
        <begin position="155"/>
        <end position="242"/>
    </location>
</feature>
<dbReference type="CDD" id="cd05401">
    <property type="entry name" value="NT_GlnE_GlnD_like"/>
    <property type="match status" value="1"/>
</dbReference>
<dbReference type="PANTHER" id="PTHR43080:SF2">
    <property type="entry name" value="CBS DOMAIN-CONTAINING PROTEIN"/>
    <property type="match status" value="1"/>
</dbReference>
<dbReference type="AlphaFoldDB" id="A0A1I2Q7I8"/>